<name>A0A2V2MYZ4_9EURY</name>
<reference evidence="1 2" key="1">
    <citation type="submission" date="2018-05" db="EMBL/GenBank/DDBJ databases">
        <title>Draft genome of Methanospirillum stamsii Pt1.</title>
        <authorList>
            <person name="Dueholm M.S."/>
            <person name="Nielsen P.H."/>
            <person name="Bakmann L.F."/>
            <person name="Otzen D.E."/>
        </authorList>
    </citation>
    <scope>NUCLEOTIDE SEQUENCE [LARGE SCALE GENOMIC DNA]</scope>
    <source>
        <strain evidence="1 2">Pt1</strain>
    </source>
</reference>
<proteinExistence type="predicted"/>
<gene>
    <name evidence="1" type="ORF">DLD82_10890</name>
</gene>
<protein>
    <submittedName>
        <fullName evidence="1">Uncharacterized protein</fullName>
    </submittedName>
</protein>
<dbReference type="Proteomes" id="UP000245934">
    <property type="component" value="Unassembled WGS sequence"/>
</dbReference>
<evidence type="ECO:0000313" key="1">
    <source>
        <dbReference type="EMBL" id="PWR73364.1"/>
    </source>
</evidence>
<organism evidence="1 2">
    <name type="scientific">Methanospirillum stamsii</name>
    <dbReference type="NCBI Taxonomy" id="1277351"/>
    <lineage>
        <taxon>Archaea</taxon>
        <taxon>Methanobacteriati</taxon>
        <taxon>Methanobacteriota</taxon>
        <taxon>Stenosarchaea group</taxon>
        <taxon>Methanomicrobia</taxon>
        <taxon>Methanomicrobiales</taxon>
        <taxon>Methanospirillaceae</taxon>
        <taxon>Methanospirillum</taxon>
    </lineage>
</organism>
<dbReference type="AlphaFoldDB" id="A0A2V2MYZ4"/>
<keyword evidence="2" id="KW-1185">Reference proteome</keyword>
<sequence length="223" mass="25808">MEFNKHHSVKSDELSPIDTFIKSRKSETTKKYSRLILQTLSDLKTTDNQGLIRSRDLQNKLVSSDKIPNSSTFFKLLNDLESAGLINKIVGKHQIKQKGRPPVYYQARFTVDELRFISKEELLGKYMALTESALLNKYITQILWKILIGEHSISELSLIITKHQDDFLNKIKNTPQNTFSFIDDDISRGIIENSINEKIIRKKDRYLQAFSIILKSIANFKTK</sequence>
<comment type="caution">
    <text evidence="1">The sequence shown here is derived from an EMBL/GenBank/DDBJ whole genome shotgun (WGS) entry which is preliminary data.</text>
</comment>
<dbReference type="EMBL" id="QGMZ01000019">
    <property type="protein sequence ID" value="PWR73364.1"/>
    <property type="molecule type" value="Genomic_DNA"/>
</dbReference>
<evidence type="ECO:0000313" key="2">
    <source>
        <dbReference type="Proteomes" id="UP000245934"/>
    </source>
</evidence>
<accession>A0A2V2MYZ4</accession>